<dbReference type="Proteomes" id="UP000004277">
    <property type="component" value="Unassembled WGS sequence"/>
</dbReference>
<comment type="caution">
    <text evidence="1">The sequence shown here is derived from an EMBL/GenBank/DDBJ whole genome shotgun (WGS) entry which is preliminary data.</text>
</comment>
<gene>
    <name evidence="1" type="ORF">MW7_012240</name>
</gene>
<name>A0ACD3SN81_9BURK</name>
<dbReference type="EMBL" id="AKCV02000022">
    <property type="protein sequence ID" value="TMS57645.1"/>
    <property type="molecule type" value="Genomic_DNA"/>
</dbReference>
<keyword evidence="2" id="KW-1185">Reference proteome</keyword>
<evidence type="ECO:0000313" key="1">
    <source>
        <dbReference type="EMBL" id="TMS57645.1"/>
    </source>
</evidence>
<sequence>MHIIPVIDLLGGCAVHARRGQRAHYQPVASRLCDGSAPADVASAMLAYCAADTLYVADLDAIGGGPVQAAVLRTLLGTLPGITCWLDAGFASAAAAEATLAALGAHAPRVVPVFGSESLGHASPFARYPHAALSLDQRGGVPLGDAYWWQQASGWPRDIIAMTLDQVGAFNGPDLGMIARLRTHAGADRRIIGAGGIRDASDLQAAAAAGAHAWLVASALHELRIPPRTQPHLPPHAPA</sequence>
<evidence type="ECO:0000313" key="2">
    <source>
        <dbReference type="Proteomes" id="UP000004277"/>
    </source>
</evidence>
<organism evidence="1 2">
    <name type="scientific">Imbroritus primus</name>
    <dbReference type="NCBI Taxonomy" id="3058603"/>
    <lineage>
        <taxon>Bacteria</taxon>
        <taxon>Pseudomonadati</taxon>
        <taxon>Pseudomonadota</taxon>
        <taxon>Betaproteobacteria</taxon>
        <taxon>Burkholderiales</taxon>
        <taxon>Burkholderiaceae</taxon>
        <taxon>Imbroritus</taxon>
    </lineage>
</organism>
<protein>
    <submittedName>
        <fullName evidence="1">Nickel transporter</fullName>
    </submittedName>
</protein>
<accession>A0ACD3SN81</accession>
<reference evidence="1" key="1">
    <citation type="submission" date="2019-05" db="EMBL/GenBank/DDBJ databases">
        <title>Revised genome assembly of Burkholderiaceae (previously Ralstonia) sp. PBA.</title>
        <authorList>
            <person name="Gan H.M."/>
        </authorList>
    </citation>
    <scope>NUCLEOTIDE SEQUENCE</scope>
    <source>
        <strain evidence="1">PBA</strain>
    </source>
</reference>
<proteinExistence type="predicted"/>